<evidence type="ECO:0000313" key="7">
    <source>
        <dbReference type="EMBL" id="SDB83134.1"/>
    </source>
</evidence>
<evidence type="ECO:0000259" key="6">
    <source>
        <dbReference type="PROSITE" id="PS51296"/>
    </source>
</evidence>
<accession>A0A1G6GMG0</accession>
<dbReference type="Proteomes" id="UP000199086">
    <property type="component" value="Unassembled WGS sequence"/>
</dbReference>
<keyword evidence="4" id="KW-0411">Iron-sulfur</keyword>
<dbReference type="AlphaFoldDB" id="A0A1G6GMG0"/>
<dbReference type="Gene3D" id="2.102.10.10">
    <property type="entry name" value="Rieske [2Fe-2S] iron-sulphur domain"/>
    <property type="match status" value="1"/>
</dbReference>
<protein>
    <submittedName>
        <fullName evidence="7">Ferredoxin subunit of nitrite reductase or a ring-hydroxylating dioxygenase</fullName>
    </submittedName>
</protein>
<dbReference type="PROSITE" id="PS51257">
    <property type="entry name" value="PROKAR_LIPOPROTEIN"/>
    <property type="match status" value="1"/>
</dbReference>
<evidence type="ECO:0000256" key="5">
    <source>
        <dbReference type="ARBA" id="ARBA00023157"/>
    </source>
</evidence>
<keyword evidence="2" id="KW-0479">Metal-binding</keyword>
<keyword evidence="3" id="KW-0408">Iron</keyword>
<gene>
    <name evidence="7" type="ORF">GA0111570_10496</name>
</gene>
<dbReference type="OrthoDB" id="25106at2"/>
<keyword evidence="5" id="KW-1015">Disulfide bond</keyword>
<dbReference type="GO" id="GO:0051213">
    <property type="term" value="F:dioxygenase activity"/>
    <property type="evidence" value="ECO:0007669"/>
    <property type="project" value="UniProtKB-KW"/>
</dbReference>
<reference evidence="7 8" key="1">
    <citation type="submission" date="2016-06" db="EMBL/GenBank/DDBJ databases">
        <authorList>
            <person name="Olsen C.W."/>
            <person name="Carey S."/>
            <person name="Hinshaw L."/>
            <person name="Karasin A.I."/>
        </authorList>
    </citation>
    <scope>NUCLEOTIDE SEQUENCE [LARGE SCALE GENOMIC DNA]</scope>
    <source>
        <strain evidence="7 8">LZ-22</strain>
    </source>
</reference>
<dbReference type="PROSITE" id="PS51296">
    <property type="entry name" value="RIESKE"/>
    <property type="match status" value="1"/>
</dbReference>
<keyword evidence="7" id="KW-0560">Oxidoreductase</keyword>
<dbReference type="PROSITE" id="PS51318">
    <property type="entry name" value="TAT"/>
    <property type="match status" value="1"/>
</dbReference>
<feature type="domain" description="Rieske" evidence="6">
    <location>
        <begin position="36"/>
        <end position="128"/>
    </location>
</feature>
<proteinExistence type="predicted"/>
<organism evidence="7 8">
    <name type="scientific">Raineyella antarctica</name>
    <dbReference type="NCBI Taxonomy" id="1577474"/>
    <lineage>
        <taxon>Bacteria</taxon>
        <taxon>Bacillati</taxon>
        <taxon>Actinomycetota</taxon>
        <taxon>Actinomycetes</taxon>
        <taxon>Propionibacteriales</taxon>
        <taxon>Propionibacteriaceae</taxon>
        <taxon>Raineyella</taxon>
    </lineage>
</organism>
<dbReference type="RefSeq" id="WP_092608562.1">
    <property type="nucleotide sequence ID" value="NZ_FMYF01000004.1"/>
</dbReference>
<dbReference type="GO" id="GO:0004497">
    <property type="term" value="F:monooxygenase activity"/>
    <property type="evidence" value="ECO:0007669"/>
    <property type="project" value="UniProtKB-ARBA"/>
</dbReference>
<dbReference type="CDD" id="cd03467">
    <property type="entry name" value="Rieske"/>
    <property type="match status" value="1"/>
</dbReference>
<sequence>MMQSFSRRTMLAGTGLAAAAIGTPLLGGCSGTQSAAGGLSTSRVPVGGGLILEADHKVVTQPTAGTFKAFSSTCPHAGCAVSRVTAESIECTCHGSHFSLADGARMSGPATTGLTEVPVTVAGDTLTIG</sequence>
<evidence type="ECO:0000256" key="2">
    <source>
        <dbReference type="ARBA" id="ARBA00022723"/>
    </source>
</evidence>
<evidence type="ECO:0000313" key="8">
    <source>
        <dbReference type="Proteomes" id="UP000199086"/>
    </source>
</evidence>
<dbReference type="InterPro" id="IPR017941">
    <property type="entry name" value="Rieske_2Fe-2S"/>
</dbReference>
<dbReference type="GO" id="GO:0051537">
    <property type="term" value="F:2 iron, 2 sulfur cluster binding"/>
    <property type="evidence" value="ECO:0007669"/>
    <property type="project" value="UniProtKB-KW"/>
</dbReference>
<dbReference type="Pfam" id="PF00355">
    <property type="entry name" value="Rieske"/>
    <property type="match status" value="1"/>
</dbReference>
<evidence type="ECO:0000256" key="1">
    <source>
        <dbReference type="ARBA" id="ARBA00022714"/>
    </source>
</evidence>
<name>A0A1G6GMG0_9ACTN</name>
<evidence type="ECO:0000256" key="4">
    <source>
        <dbReference type="ARBA" id="ARBA00023014"/>
    </source>
</evidence>
<dbReference type="SUPFAM" id="SSF50022">
    <property type="entry name" value="ISP domain"/>
    <property type="match status" value="1"/>
</dbReference>
<dbReference type="PRINTS" id="PR00162">
    <property type="entry name" value="RIESKE"/>
</dbReference>
<dbReference type="STRING" id="1577474.GA0111570_10496"/>
<dbReference type="EMBL" id="FMYF01000004">
    <property type="protein sequence ID" value="SDB83134.1"/>
    <property type="molecule type" value="Genomic_DNA"/>
</dbReference>
<evidence type="ECO:0000256" key="3">
    <source>
        <dbReference type="ARBA" id="ARBA00023004"/>
    </source>
</evidence>
<dbReference type="InterPro" id="IPR005805">
    <property type="entry name" value="Rieske_Fe-S_prot_C"/>
</dbReference>
<dbReference type="GO" id="GO:0016705">
    <property type="term" value="F:oxidoreductase activity, acting on paired donors, with incorporation or reduction of molecular oxygen"/>
    <property type="evidence" value="ECO:0007669"/>
    <property type="project" value="UniProtKB-ARBA"/>
</dbReference>
<keyword evidence="7" id="KW-0223">Dioxygenase</keyword>
<dbReference type="GO" id="GO:0016020">
    <property type="term" value="C:membrane"/>
    <property type="evidence" value="ECO:0007669"/>
    <property type="project" value="InterPro"/>
</dbReference>
<dbReference type="InterPro" id="IPR036922">
    <property type="entry name" value="Rieske_2Fe-2S_sf"/>
</dbReference>
<dbReference type="GO" id="GO:0046872">
    <property type="term" value="F:metal ion binding"/>
    <property type="evidence" value="ECO:0007669"/>
    <property type="project" value="UniProtKB-KW"/>
</dbReference>
<keyword evidence="8" id="KW-1185">Reference proteome</keyword>
<dbReference type="InterPro" id="IPR006311">
    <property type="entry name" value="TAT_signal"/>
</dbReference>
<keyword evidence="1" id="KW-0001">2Fe-2S</keyword>